<feature type="chain" id="PRO_5042883267" evidence="5">
    <location>
        <begin position="19"/>
        <end position="655"/>
    </location>
</feature>
<dbReference type="EMBL" id="MU858210">
    <property type="protein sequence ID" value="KAK4209291.1"/>
    <property type="molecule type" value="Genomic_DNA"/>
</dbReference>
<reference evidence="7" key="2">
    <citation type="submission" date="2023-05" db="EMBL/GenBank/DDBJ databases">
        <authorList>
            <consortium name="Lawrence Berkeley National Laboratory"/>
            <person name="Steindorff A."/>
            <person name="Hensen N."/>
            <person name="Bonometti L."/>
            <person name="Westerberg I."/>
            <person name="Brannstrom I.O."/>
            <person name="Guillou S."/>
            <person name="Cros-Aarteil S."/>
            <person name="Calhoun S."/>
            <person name="Haridas S."/>
            <person name="Kuo A."/>
            <person name="Mondo S."/>
            <person name="Pangilinan J."/>
            <person name="Riley R."/>
            <person name="Labutti K."/>
            <person name="Andreopoulos B."/>
            <person name="Lipzen A."/>
            <person name="Chen C."/>
            <person name="Yanf M."/>
            <person name="Daum C."/>
            <person name="Ng V."/>
            <person name="Clum A."/>
            <person name="Ohm R."/>
            <person name="Martin F."/>
            <person name="Silar P."/>
            <person name="Natvig D."/>
            <person name="Lalanne C."/>
            <person name="Gautier V."/>
            <person name="Ament-Velasquez S.L."/>
            <person name="Kruys A."/>
            <person name="Hutchinson M.I."/>
            <person name="Powell A.J."/>
            <person name="Barry K."/>
            <person name="Miller A.N."/>
            <person name="Grigoriev I.V."/>
            <person name="Debuchy R."/>
            <person name="Gladieux P."/>
            <person name="Thoren M.H."/>
            <person name="Johannesson H."/>
        </authorList>
    </citation>
    <scope>NUCLEOTIDE SEQUENCE</scope>
    <source>
        <strain evidence="7">PSN293</strain>
    </source>
</reference>
<dbReference type="AlphaFoldDB" id="A0AAN6XZ59"/>
<feature type="active site" description="Proton acceptor" evidence="2">
    <location>
        <position position="623"/>
    </location>
</feature>
<keyword evidence="8" id="KW-1185">Reference proteome</keyword>
<dbReference type="Gene3D" id="3.50.50.60">
    <property type="entry name" value="FAD/NAD(P)-binding domain"/>
    <property type="match status" value="1"/>
</dbReference>
<comment type="similarity">
    <text evidence="1 4">Belongs to the GMC oxidoreductase family.</text>
</comment>
<evidence type="ECO:0000313" key="8">
    <source>
        <dbReference type="Proteomes" id="UP001301769"/>
    </source>
</evidence>
<feature type="active site" description="Proton donor" evidence="2">
    <location>
        <position position="580"/>
    </location>
</feature>
<reference evidence="7" key="1">
    <citation type="journal article" date="2023" name="Mol. Phylogenet. Evol.">
        <title>Genome-scale phylogeny and comparative genomics of the fungal order Sordariales.</title>
        <authorList>
            <person name="Hensen N."/>
            <person name="Bonometti L."/>
            <person name="Westerberg I."/>
            <person name="Brannstrom I.O."/>
            <person name="Guillou S."/>
            <person name="Cros-Aarteil S."/>
            <person name="Calhoun S."/>
            <person name="Haridas S."/>
            <person name="Kuo A."/>
            <person name="Mondo S."/>
            <person name="Pangilinan J."/>
            <person name="Riley R."/>
            <person name="LaButti K."/>
            <person name="Andreopoulos B."/>
            <person name="Lipzen A."/>
            <person name="Chen C."/>
            <person name="Yan M."/>
            <person name="Daum C."/>
            <person name="Ng V."/>
            <person name="Clum A."/>
            <person name="Steindorff A."/>
            <person name="Ohm R.A."/>
            <person name="Martin F."/>
            <person name="Silar P."/>
            <person name="Natvig D.O."/>
            <person name="Lalanne C."/>
            <person name="Gautier V."/>
            <person name="Ament-Velasquez S.L."/>
            <person name="Kruys A."/>
            <person name="Hutchinson M.I."/>
            <person name="Powell A.J."/>
            <person name="Barry K."/>
            <person name="Miller A.N."/>
            <person name="Grigoriev I.V."/>
            <person name="Debuchy R."/>
            <person name="Gladieux P."/>
            <person name="Hiltunen Thoren M."/>
            <person name="Johannesson H."/>
        </authorList>
    </citation>
    <scope>NUCLEOTIDE SEQUENCE</scope>
    <source>
        <strain evidence="7">PSN293</strain>
    </source>
</reference>
<keyword evidence="4" id="KW-0285">Flavoprotein</keyword>
<dbReference type="InterPro" id="IPR000172">
    <property type="entry name" value="GMC_OxRdtase_N"/>
</dbReference>
<proteinExistence type="inferred from homology"/>
<dbReference type="PANTHER" id="PTHR11552:SF115">
    <property type="entry name" value="DEHYDROGENASE XPTC-RELATED"/>
    <property type="match status" value="1"/>
</dbReference>
<dbReference type="InterPro" id="IPR012132">
    <property type="entry name" value="GMC_OxRdtase"/>
</dbReference>
<dbReference type="PIRSF" id="PIRSF000137">
    <property type="entry name" value="Alcohol_oxidase"/>
    <property type="match status" value="1"/>
</dbReference>
<evidence type="ECO:0000256" key="2">
    <source>
        <dbReference type="PIRSR" id="PIRSR000137-1"/>
    </source>
</evidence>
<sequence>MKSFRTLILAALILGLEASPVATGSARPWRQVKRQTSQLRDSYDFVIAGGGTTGLTIADRLTEAFPEKTVLVIEYGEIQPTPGTFDPPQTVWGGAVIGQAAYWTFNSLPNPDVKNKTGLVLAGKTVGGSSAVNGMFFDRPAQVDFDLWSNIGGAGLKSWDWDGLFPFFKKSVTFTEPTAEVVQKYGYTWDMSAYGGTTPIYSTFPPFLWADHPIMRNAWKELKVKVQKECAGGFKDGLCWIPISENPMTARRSHAGIGHYAAVNTSRSNYDLLVRHQVTKITYPNGLDTGPPVVQVKSLVTEKLFNVSAKAEVILSAGVFNTPSILLRSGIGPDNYLSTAGISLVHHLPGVGSNLQDHSGPGISWNYTLPFEASMWPLPSAMLDPDFVANATADFDKIPARGPYTLAQSNTALFLSLSKMASSTLARSISTKMRQIVSAKTSASYLPRESRAHPELVAGYDAQLLALAKFYENPLAPTLEVPWATGTAARLIFLHSLSRGTVRLNLSSPLDQPILDFRTASNPIDMLVHLAHVRFLRKIYQTPTMQRYGAVEVAPSEEIANDDAKLADYVKDTMTFSFMHPCCTAAMLPPKKGGVVGPDLKVHGLKGLRIADMSVLPVLPSSHLSALAYAVGEKAAHAIIEEWDGKAKGKGKGKR</sequence>
<dbReference type="Pfam" id="PF05199">
    <property type="entry name" value="GMC_oxred_C"/>
    <property type="match status" value="1"/>
</dbReference>
<comment type="caution">
    <text evidence="7">The sequence shown here is derived from an EMBL/GenBank/DDBJ whole genome shotgun (WGS) entry which is preliminary data.</text>
</comment>
<dbReference type="Pfam" id="PF00732">
    <property type="entry name" value="GMC_oxred_N"/>
    <property type="match status" value="1"/>
</dbReference>
<dbReference type="GO" id="GO:0016614">
    <property type="term" value="F:oxidoreductase activity, acting on CH-OH group of donors"/>
    <property type="evidence" value="ECO:0007669"/>
    <property type="project" value="InterPro"/>
</dbReference>
<dbReference type="Gene3D" id="3.30.560.10">
    <property type="entry name" value="Glucose Oxidase, domain 3"/>
    <property type="match status" value="1"/>
</dbReference>
<name>A0AAN6XZ59_9PEZI</name>
<dbReference type="GO" id="GO:0044550">
    <property type="term" value="P:secondary metabolite biosynthetic process"/>
    <property type="evidence" value="ECO:0007669"/>
    <property type="project" value="TreeGrafter"/>
</dbReference>
<feature type="binding site" evidence="3">
    <location>
        <begin position="52"/>
        <end position="53"/>
    </location>
    <ligand>
        <name>FAD</name>
        <dbReference type="ChEBI" id="CHEBI:57692"/>
    </ligand>
</feature>
<organism evidence="7 8">
    <name type="scientific">Rhypophila decipiens</name>
    <dbReference type="NCBI Taxonomy" id="261697"/>
    <lineage>
        <taxon>Eukaryota</taxon>
        <taxon>Fungi</taxon>
        <taxon>Dikarya</taxon>
        <taxon>Ascomycota</taxon>
        <taxon>Pezizomycotina</taxon>
        <taxon>Sordariomycetes</taxon>
        <taxon>Sordariomycetidae</taxon>
        <taxon>Sordariales</taxon>
        <taxon>Naviculisporaceae</taxon>
        <taxon>Rhypophila</taxon>
    </lineage>
</organism>
<dbReference type="InterPro" id="IPR036188">
    <property type="entry name" value="FAD/NAD-bd_sf"/>
</dbReference>
<feature type="signal peptide" evidence="5">
    <location>
        <begin position="1"/>
        <end position="18"/>
    </location>
</feature>
<evidence type="ECO:0000259" key="6">
    <source>
        <dbReference type="PROSITE" id="PS00623"/>
    </source>
</evidence>
<accession>A0AAN6XZ59</accession>
<feature type="binding site" evidence="3">
    <location>
        <position position="278"/>
    </location>
    <ligand>
        <name>FAD</name>
        <dbReference type="ChEBI" id="CHEBI:57692"/>
    </ligand>
</feature>
<keyword evidence="3 4" id="KW-0274">FAD</keyword>
<dbReference type="InterPro" id="IPR007867">
    <property type="entry name" value="GMC_OxRtase_C"/>
</dbReference>
<evidence type="ECO:0000313" key="7">
    <source>
        <dbReference type="EMBL" id="KAK4209291.1"/>
    </source>
</evidence>
<dbReference type="PANTHER" id="PTHR11552">
    <property type="entry name" value="GLUCOSE-METHANOL-CHOLINE GMC OXIDOREDUCTASE"/>
    <property type="match status" value="1"/>
</dbReference>
<comment type="cofactor">
    <cofactor evidence="3">
        <name>FAD</name>
        <dbReference type="ChEBI" id="CHEBI:57692"/>
    </cofactor>
</comment>
<feature type="domain" description="Glucose-methanol-choline oxidoreductase N-terminal" evidence="6">
    <location>
        <begin position="123"/>
        <end position="146"/>
    </location>
</feature>
<evidence type="ECO:0000256" key="4">
    <source>
        <dbReference type="RuleBase" id="RU003968"/>
    </source>
</evidence>
<evidence type="ECO:0000256" key="3">
    <source>
        <dbReference type="PIRSR" id="PIRSR000137-2"/>
    </source>
</evidence>
<gene>
    <name evidence="7" type="ORF">QBC37DRAFT_430612</name>
</gene>
<dbReference type="SUPFAM" id="SSF51905">
    <property type="entry name" value="FAD/NAD(P)-binding domain"/>
    <property type="match status" value="1"/>
</dbReference>
<dbReference type="GO" id="GO:0050660">
    <property type="term" value="F:flavin adenine dinucleotide binding"/>
    <property type="evidence" value="ECO:0007669"/>
    <property type="project" value="InterPro"/>
</dbReference>
<evidence type="ECO:0000256" key="1">
    <source>
        <dbReference type="ARBA" id="ARBA00010790"/>
    </source>
</evidence>
<keyword evidence="5" id="KW-0732">Signal</keyword>
<evidence type="ECO:0000256" key="5">
    <source>
        <dbReference type="SAM" id="SignalP"/>
    </source>
</evidence>
<dbReference type="SUPFAM" id="SSF54373">
    <property type="entry name" value="FAD-linked reductases, C-terminal domain"/>
    <property type="match status" value="1"/>
</dbReference>
<dbReference type="Proteomes" id="UP001301769">
    <property type="component" value="Unassembled WGS sequence"/>
</dbReference>
<dbReference type="PROSITE" id="PS00623">
    <property type="entry name" value="GMC_OXRED_1"/>
    <property type="match status" value="1"/>
</dbReference>
<protein>
    <submittedName>
        <fullName evidence="7">GMC oxidoreductase</fullName>
    </submittedName>
</protein>